<organism evidence="2 3">
    <name type="scientific">Herbinix luporum</name>
    <dbReference type="NCBI Taxonomy" id="1679721"/>
    <lineage>
        <taxon>Bacteria</taxon>
        <taxon>Bacillati</taxon>
        <taxon>Bacillota</taxon>
        <taxon>Clostridia</taxon>
        <taxon>Lachnospirales</taxon>
        <taxon>Lachnospiraceae</taxon>
        <taxon>Herbinix</taxon>
    </lineage>
</organism>
<dbReference type="GO" id="GO:0016787">
    <property type="term" value="F:hydrolase activity"/>
    <property type="evidence" value="ECO:0007669"/>
    <property type="project" value="InterPro"/>
</dbReference>
<dbReference type="SUPFAM" id="SSF56300">
    <property type="entry name" value="Metallo-dependent phosphatases"/>
    <property type="match status" value="1"/>
</dbReference>
<dbReference type="RefSeq" id="WP_058258266.1">
    <property type="nucleotide sequence ID" value="NZ_JANWKB010000061.1"/>
</dbReference>
<dbReference type="OrthoDB" id="9787800at2"/>
<gene>
    <name evidence="2" type="ORF">SD1D_1396</name>
</gene>
<dbReference type="EMBL" id="LN879430">
    <property type="protein sequence ID" value="CUH92942.1"/>
    <property type="molecule type" value="Genomic_DNA"/>
</dbReference>
<dbReference type="InterPro" id="IPR004843">
    <property type="entry name" value="Calcineurin-like_PHP"/>
</dbReference>
<dbReference type="Proteomes" id="UP000196053">
    <property type="component" value="Chromosome I"/>
</dbReference>
<sequence>MVYLCGDIHGVLDVQKIVDFFEAEEEKVHPNEDRFLIILGDTSICWDNGSYDKKVRAILSELPVSAVLFIDGNHENFDILEEFPLVEWNGGLVHEIDSGIIHLIRGQVYVV</sequence>
<dbReference type="InterPro" id="IPR029052">
    <property type="entry name" value="Metallo-depent_PP-like"/>
</dbReference>
<dbReference type="KEGG" id="hsd:SD1D_1396"/>
<dbReference type="Pfam" id="PF00149">
    <property type="entry name" value="Metallophos"/>
    <property type="match status" value="1"/>
</dbReference>
<keyword evidence="3" id="KW-1185">Reference proteome</keyword>
<feature type="domain" description="Calcineurin-like phosphoesterase" evidence="1">
    <location>
        <begin position="2"/>
        <end position="84"/>
    </location>
</feature>
<reference evidence="3" key="1">
    <citation type="submission" date="2015-09" db="EMBL/GenBank/DDBJ databases">
        <authorList>
            <person name="Wibberg D."/>
        </authorList>
    </citation>
    <scope>NUCLEOTIDE SEQUENCE [LARGE SCALE GENOMIC DNA]</scope>
    <source>
        <strain evidence="3">SD1D</strain>
    </source>
</reference>
<protein>
    <recommendedName>
        <fullName evidence="1">Calcineurin-like phosphoesterase domain-containing protein</fullName>
    </recommendedName>
</protein>
<name>A0A0K8J649_9FIRM</name>
<dbReference type="AlphaFoldDB" id="A0A0K8J649"/>
<evidence type="ECO:0000313" key="3">
    <source>
        <dbReference type="Proteomes" id="UP000196053"/>
    </source>
</evidence>
<evidence type="ECO:0000313" key="2">
    <source>
        <dbReference type="EMBL" id="CUH92942.1"/>
    </source>
</evidence>
<dbReference type="Gene3D" id="3.60.21.10">
    <property type="match status" value="1"/>
</dbReference>
<evidence type="ECO:0000259" key="1">
    <source>
        <dbReference type="Pfam" id="PF00149"/>
    </source>
</evidence>
<proteinExistence type="predicted"/>
<accession>A0A0K8J649</accession>